<evidence type="ECO:0000256" key="6">
    <source>
        <dbReference type="ARBA" id="ARBA00022884"/>
    </source>
</evidence>
<dbReference type="PROSITE" id="PS50102">
    <property type="entry name" value="RRM"/>
    <property type="match status" value="2"/>
</dbReference>
<evidence type="ECO:0000313" key="13">
    <source>
        <dbReference type="EMBL" id="KKY18691.1"/>
    </source>
</evidence>
<keyword evidence="8" id="KW-0539">Nucleus</keyword>
<dbReference type="InterPro" id="IPR000504">
    <property type="entry name" value="RRM_dom"/>
</dbReference>
<evidence type="ECO:0000256" key="2">
    <source>
        <dbReference type="ARBA" id="ARBA00007243"/>
    </source>
</evidence>
<keyword evidence="5" id="KW-0677">Repeat</keyword>
<keyword evidence="4" id="KW-0747">Spliceosome</keyword>
<feature type="domain" description="RRM" evidence="12">
    <location>
        <begin position="31"/>
        <end position="110"/>
    </location>
</feature>
<evidence type="ECO:0000313" key="14">
    <source>
        <dbReference type="Proteomes" id="UP000053317"/>
    </source>
</evidence>
<evidence type="ECO:0000256" key="10">
    <source>
        <dbReference type="PROSITE-ProRule" id="PRU00176"/>
    </source>
</evidence>
<dbReference type="FunFam" id="3.30.70.330:FF:000029">
    <property type="entry name" value="U2 small nuclear ribonucleoprotein B"/>
    <property type="match status" value="1"/>
</dbReference>
<feature type="compositionally biased region" description="Basic and acidic residues" evidence="11">
    <location>
        <begin position="134"/>
        <end position="149"/>
    </location>
</feature>
<keyword evidence="9 13" id="KW-0687">Ribonucleoprotein</keyword>
<dbReference type="GO" id="GO:0005681">
    <property type="term" value="C:spliceosomal complex"/>
    <property type="evidence" value="ECO:0007669"/>
    <property type="project" value="UniProtKB-KW"/>
</dbReference>
<dbReference type="InterPro" id="IPR012677">
    <property type="entry name" value="Nucleotide-bd_a/b_plait_sf"/>
</dbReference>
<dbReference type="GO" id="GO:0008380">
    <property type="term" value="P:RNA splicing"/>
    <property type="evidence" value="ECO:0007669"/>
    <property type="project" value="UniProtKB-KW"/>
</dbReference>
<evidence type="ECO:0000256" key="4">
    <source>
        <dbReference type="ARBA" id="ARBA00022728"/>
    </source>
</evidence>
<sequence length="269" mass="29610">MAATAAPNPPNATVYVCAILNPPFFSTNKKPEIQVRNLEERIKPAQLIEALTEVFSEYGNIIDLVAKTNLKAKGQAFVVFDDVESASKAIEEINGFELFDKPMVLDFAKTRSDKTVLREEGENGLEAHKRRRLAEKERKQAVEALENQKKLKRPAPSSGPQLGGPPTKTTSRGAGLKSSNANPSAVIPDEYLPANKILFLRDIPESYDSEALSAIFSRFEGFKEVRTVPQRPGIAFVEYDAEAGAISAKEATSGMALGEKRIRVTYQRQ</sequence>
<dbReference type="GO" id="GO:0030532">
    <property type="term" value="C:small nuclear ribonucleoprotein complex"/>
    <property type="evidence" value="ECO:0007669"/>
    <property type="project" value="UniProtKB-ARBA"/>
</dbReference>
<accession>A0A0G2E8J4</accession>
<keyword evidence="7" id="KW-0508">mRNA splicing</keyword>
<comment type="subcellular location">
    <subcellularLocation>
        <location evidence="1">Nucleus</location>
    </subcellularLocation>
</comment>
<evidence type="ECO:0000256" key="1">
    <source>
        <dbReference type="ARBA" id="ARBA00004123"/>
    </source>
</evidence>
<name>A0A0G2E8J4_PHACM</name>
<feature type="domain" description="RRM" evidence="12">
    <location>
        <begin position="196"/>
        <end position="269"/>
    </location>
</feature>
<evidence type="ECO:0000256" key="3">
    <source>
        <dbReference type="ARBA" id="ARBA00022664"/>
    </source>
</evidence>
<reference evidence="13 14" key="2">
    <citation type="submission" date="2015-05" db="EMBL/GenBank/DDBJ databases">
        <authorList>
            <person name="Morales-Cruz A."/>
            <person name="Amrine K.C."/>
            <person name="Cantu D."/>
        </authorList>
    </citation>
    <scope>NUCLEOTIDE SEQUENCE [LARGE SCALE GENOMIC DNA]</scope>
    <source>
        <strain evidence="13">UCRPC4</strain>
    </source>
</reference>
<dbReference type="CDD" id="cd12247">
    <property type="entry name" value="RRM2_U1A_like"/>
    <property type="match status" value="1"/>
</dbReference>
<keyword evidence="14" id="KW-1185">Reference proteome</keyword>
<evidence type="ECO:0000259" key="12">
    <source>
        <dbReference type="PROSITE" id="PS50102"/>
    </source>
</evidence>
<organism evidence="13 14">
    <name type="scientific">Phaeomoniella chlamydospora</name>
    <name type="common">Phaeoacremonium chlamydosporum</name>
    <dbReference type="NCBI Taxonomy" id="158046"/>
    <lineage>
        <taxon>Eukaryota</taxon>
        <taxon>Fungi</taxon>
        <taxon>Dikarya</taxon>
        <taxon>Ascomycota</taxon>
        <taxon>Pezizomycotina</taxon>
        <taxon>Eurotiomycetes</taxon>
        <taxon>Chaetothyriomycetidae</taxon>
        <taxon>Phaeomoniellales</taxon>
        <taxon>Phaeomoniellaceae</taxon>
        <taxon>Phaeomoniella</taxon>
    </lineage>
</organism>
<evidence type="ECO:0000256" key="11">
    <source>
        <dbReference type="SAM" id="MobiDB-lite"/>
    </source>
</evidence>
<dbReference type="SUPFAM" id="SSF54928">
    <property type="entry name" value="RNA-binding domain, RBD"/>
    <property type="match status" value="1"/>
</dbReference>
<feature type="compositionally biased region" description="Basic and acidic residues" evidence="11">
    <location>
        <begin position="118"/>
        <end position="127"/>
    </location>
</feature>
<dbReference type="Gene3D" id="3.30.70.330">
    <property type="match status" value="2"/>
</dbReference>
<proteinExistence type="inferred from homology"/>
<feature type="region of interest" description="Disordered" evidence="11">
    <location>
        <begin position="118"/>
        <end position="185"/>
    </location>
</feature>
<dbReference type="Pfam" id="PF00076">
    <property type="entry name" value="RRM_1"/>
    <property type="match status" value="2"/>
</dbReference>
<reference evidence="13 14" key="1">
    <citation type="submission" date="2015-05" db="EMBL/GenBank/DDBJ databases">
        <title>Distinctive expansion of gene families associated with plant cell wall degradation and secondary metabolism in the genomes of grapevine trunk pathogens.</title>
        <authorList>
            <person name="Lawrence D.P."/>
            <person name="Travadon R."/>
            <person name="Rolshausen P.E."/>
            <person name="Baumgartner K."/>
        </authorList>
    </citation>
    <scope>NUCLEOTIDE SEQUENCE [LARGE SCALE GENOMIC DNA]</scope>
    <source>
        <strain evidence="13">UCRPC4</strain>
    </source>
</reference>
<evidence type="ECO:0000256" key="7">
    <source>
        <dbReference type="ARBA" id="ARBA00023187"/>
    </source>
</evidence>
<feature type="compositionally biased region" description="Polar residues" evidence="11">
    <location>
        <begin position="167"/>
        <end position="183"/>
    </location>
</feature>
<dbReference type="OrthoDB" id="266020at2759"/>
<dbReference type="AlphaFoldDB" id="A0A0G2E8J4"/>
<keyword evidence="6 10" id="KW-0694">RNA-binding</keyword>
<keyword evidence="3" id="KW-0507">mRNA processing</keyword>
<dbReference type="GO" id="GO:0003723">
    <property type="term" value="F:RNA binding"/>
    <property type="evidence" value="ECO:0007669"/>
    <property type="project" value="UniProtKB-UniRule"/>
</dbReference>
<comment type="caution">
    <text evidence="13">The sequence shown here is derived from an EMBL/GenBank/DDBJ whole genome shotgun (WGS) entry which is preliminary data.</text>
</comment>
<dbReference type="EMBL" id="LCWF01000118">
    <property type="protein sequence ID" value="KKY18691.1"/>
    <property type="molecule type" value="Genomic_DNA"/>
</dbReference>
<protein>
    <submittedName>
        <fullName evidence="13">Putative small nuclear ribonucleoprotein u</fullName>
    </submittedName>
</protein>
<dbReference type="SMART" id="SM00360">
    <property type="entry name" value="RRM"/>
    <property type="match status" value="2"/>
</dbReference>
<comment type="similarity">
    <text evidence="2">Belongs to the RRM U1 A/B'' family.</text>
</comment>
<gene>
    <name evidence="13" type="ORF">UCRPC4_g04842</name>
</gene>
<evidence type="ECO:0000256" key="8">
    <source>
        <dbReference type="ARBA" id="ARBA00023242"/>
    </source>
</evidence>
<dbReference type="Proteomes" id="UP000053317">
    <property type="component" value="Unassembled WGS sequence"/>
</dbReference>
<evidence type="ECO:0000256" key="5">
    <source>
        <dbReference type="ARBA" id="ARBA00022737"/>
    </source>
</evidence>
<dbReference type="InterPro" id="IPR035979">
    <property type="entry name" value="RBD_domain_sf"/>
</dbReference>
<dbReference type="FunFam" id="3.30.70.330:FF:000039">
    <property type="entry name" value="U1 small nuclear ribonucleoprotein A"/>
    <property type="match status" value="1"/>
</dbReference>
<dbReference type="PANTHER" id="PTHR10501">
    <property type="entry name" value="U1 SMALL NUCLEAR RIBONUCLEOPROTEIN A/U2 SMALL NUCLEAR RIBONUCLEOPROTEIN B"/>
    <property type="match status" value="1"/>
</dbReference>
<dbReference type="CDD" id="cd12246">
    <property type="entry name" value="RRM1_U1A_like"/>
    <property type="match status" value="1"/>
</dbReference>
<evidence type="ECO:0000256" key="9">
    <source>
        <dbReference type="ARBA" id="ARBA00023274"/>
    </source>
</evidence>
<dbReference type="GO" id="GO:0006397">
    <property type="term" value="P:mRNA processing"/>
    <property type="evidence" value="ECO:0007669"/>
    <property type="project" value="UniProtKB-KW"/>
</dbReference>